<proteinExistence type="predicted"/>
<protein>
    <recommendedName>
        <fullName evidence="2">alpha-galactosidase</fullName>
        <ecNumber evidence="2">3.2.1.22</ecNumber>
    </recommendedName>
</protein>
<evidence type="ECO:0000259" key="4">
    <source>
        <dbReference type="Pfam" id="PF03537"/>
    </source>
</evidence>
<evidence type="ECO:0000313" key="5">
    <source>
        <dbReference type="EMBL" id="KAK4225165.1"/>
    </source>
</evidence>
<evidence type="ECO:0000313" key="6">
    <source>
        <dbReference type="Proteomes" id="UP001301958"/>
    </source>
</evidence>
<dbReference type="InterPro" id="IPR004352">
    <property type="entry name" value="GH114_TIM-barrel"/>
</dbReference>
<keyword evidence="6" id="KW-1185">Reference proteome</keyword>
<comment type="catalytic activity">
    <reaction evidence="1">
        <text>Hydrolysis of terminal, non-reducing alpha-D-galactose residues in alpha-D-galactosides, including galactose oligosaccharides, galactomannans and galactolipids.</text>
        <dbReference type="EC" id="3.2.1.22"/>
    </reaction>
</comment>
<dbReference type="AlphaFoldDB" id="A0AAN7BKK6"/>
<feature type="domain" description="Glycoside-hydrolase family GH114 TIM-barrel" evidence="4">
    <location>
        <begin position="30"/>
        <end position="286"/>
    </location>
</feature>
<evidence type="ECO:0000256" key="3">
    <source>
        <dbReference type="SAM" id="SignalP"/>
    </source>
</evidence>
<evidence type="ECO:0000256" key="1">
    <source>
        <dbReference type="ARBA" id="ARBA00001255"/>
    </source>
</evidence>
<dbReference type="PANTHER" id="PTHR35273:SF2">
    <property type="entry name" value="ALPHA-GALACTOSIDASE"/>
    <property type="match status" value="1"/>
</dbReference>
<gene>
    <name evidence="5" type="ORF">QBC38DRAFT_547034</name>
</gene>
<feature type="signal peptide" evidence="3">
    <location>
        <begin position="1"/>
        <end position="20"/>
    </location>
</feature>
<dbReference type="InterPro" id="IPR013785">
    <property type="entry name" value="Aldolase_TIM"/>
</dbReference>
<dbReference type="Pfam" id="PF03537">
    <property type="entry name" value="Glyco_hydro_114"/>
    <property type="match status" value="1"/>
</dbReference>
<dbReference type="Proteomes" id="UP001301958">
    <property type="component" value="Unassembled WGS sequence"/>
</dbReference>
<dbReference type="EC" id="3.2.1.22" evidence="2"/>
<feature type="chain" id="PRO_5042942934" description="alpha-galactosidase" evidence="3">
    <location>
        <begin position="21"/>
        <end position="335"/>
    </location>
</feature>
<reference evidence="5" key="2">
    <citation type="submission" date="2023-05" db="EMBL/GenBank/DDBJ databases">
        <authorList>
            <consortium name="Lawrence Berkeley National Laboratory"/>
            <person name="Steindorff A."/>
            <person name="Hensen N."/>
            <person name="Bonometti L."/>
            <person name="Westerberg I."/>
            <person name="Brannstrom I.O."/>
            <person name="Guillou S."/>
            <person name="Cros-Aarteil S."/>
            <person name="Calhoun S."/>
            <person name="Haridas S."/>
            <person name="Kuo A."/>
            <person name="Mondo S."/>
            <person name="Pangilinan J."/>
            <person name="Riley R."/>
            <person name="Labutti K."/>
            <person name="Andreopoulos B."/>
            <person name="Lipzen A."/>
            <person name="Chen C."/>
            <person name="Yanf M."/>
            <person name="Daum C."/>
            <person name="Ng V."/>
            <person name="Clum A."/>
            <person name="Ohm R."/>
            <person name="Martin F."/>
            <person name="Silar P."/>
            <person name="Natvig D."/>
            <person name="Lalanne C."/>
            <person name="Gautier V."/>
            <person name="Ament-Velasquez S.L."/>
            <person name="Kruys A."/>
            <person name="Hutchinson M.I."/>
            <person name="Powell A.J."/>
            <person name="Barry K."/>
            <person name="Miller A.N."/>
            <person name="Grigoriev I.V."/>
            <person name="Debuchy R."/>
            <person name="Gladieux P."/>
            <person name="Thoren M.H."/>
            <person name="Johannesson H."/>
        </authorList>
    </citation>
    <scope>NUCLEOTIDE SEQUENCE</scope>
    <source>
        <strain evidence="5">CBS 990.96</strain>
    </source>
</reference>
<evidence type="ECO:0000256" key="2">
    <source>
        <dbReference type="ARBA" id="ARBA00012755"/>
    </source>
</evidence>
<organism evidence="5 6">
    <name type="scientific">Podospora fimiseda</name>
    <dbReference type="NCBI Taxonomy" id="252190"/>
    <lineage>
        <taxon>Eukaryota</taxon>
        <taxon>Fungi</taxon>
        <taxon>Dikarya</taxon>
        <taxon>Ascomycota</taxon>
        <taxon>Pezizomycotina</taxon>
        <taxon>Sordariomycetes</taxon>
        <taxon>Sordariomycetidae</taxon>
        <taxon>Sordariales</taxon>
        <taxon>Podosporaceae</taxon>
        <taxon>Podospora</taxon>
    </lineage>
</organism>
<name>A0AAN7BKK6_9PEZI</name>
<dbReference type="EMBL" id="MU865373">
    <property type="protein sequence ID" value="KAK4225165.1"/>
    <property type="molecule type" value="Genomic_DNA"/>
</dbReference>
<sequence length="335" mass="36553">MVFLPFALLGLAALTQALQAVPKGFAPGVKWQIQIQSPMKASGDLIPSDAIVWDIDLYNAAKNPDTIPQIRSKVPGAIIMCYFNAGLVQKWDCDYDSVWAKSGLTSTPHPDFPDERFIDVRKPKAVELIQKRISLAQRIGCDAVDPDNIDTYLYDQGEENLTTFKLKKSDLSTFVKSLATFAHGLKTTQGNTMLIGQKNAPELTPDLSPVLDFAVLEDCSGRNDPGNTAPFCKTFQDAYIGSGKPVFSIEYPKSIKTGRCSRVDDGDYKGTCGNVGDKGGFSTVLKIKGGDRELDGCTQYCDGKDTLVTGTNPDADGQCPADAMKRRLMGRRARY</sequence>
<dbReference type="InterPro" id="IPR017853">
    <property type="entry name" value="GH"/>
</dbReference>
<keyword evidence="5" id="KW-0378">Hydrolase</keyword>
<accession>A0AAN7BKK6</accession>
<comment type="caution">
    <text evidence="5">The sequence shown here is derived from an EMBL/GenBank/DDBJ whole genome shotgun (WGS) entry which is preliminary data.</text>
</comment>
<dbReference type="Gene3D" id="3.20.20.70">
    <property type="entry name" value="Aldolase class I"/>
    <property type="match status" value="1"/>
</dbReference>
<dbReference type="PANTHER" id="PTHR35273">
    <property type="entry name" value="ALPHA-1,4 POLYGALACTOSAMINIDASE, PUTATIVE (AFU_ORTHOLOGUE AFUA_3G07890)-RELATED"/>
    <property type="match status" value="1"/>
</dbReference>
<dbReference type="SUPFAM" id="SSF51445">
    <property type="entry name" value="(Trans)glycosidases"/>
    <property type="match status" value="1"/>
</dbReference>
<dbReference type="GO" id="GO:0004557">
    <property type="term" value="F:alpha-galactosidase activity"/>
    <property type="evidence" value="ECO:0007669"/>
    <property type="project" value="UniProtKB-EC"/>
</dbReference>
<keyword evidence="3" id="KW-0732">Signal</keyword>
<reference evidence="5" key="1">
    <citation type="journal article" date="2023" name="Mol. Phylogenet. Evol.">
        <title>Genome-scale phylogeny and comparative genomics of the fungal order Sordariales.</title>
        <authorList>
            <person name="Hensen N."/>
            <person name="Bonometti L."/>
            <person name="Westerberg I."/>
            <person name="Brannstrom I.O."/>
            <person name="Guillou S."/>
            <person name="Cros-Aarteil S."/>
            <person name="Calhoun S."/>
            <person name="Haridas S."/>
            <person name="Kuo A."/>
            <person name="Mondo S."/>
            <person name="Pangilinan J."/>
            <person name="Riley R."/>
            <person name="LaButti K."/>
            <person name="Andreopoulos B."/>
            <person name="Lipzen A."/>
            <person name="Chen C."/>
            <person name="Yan M."/>
            <person name="Daum C."/>
            <person name="Ng V."/>
            <person name="Clum A."/>
            <person name="Steindorff A."/>
            <person name="Ohm R.A."/>
            <person name="Martin F."/>
            <person name="Silar P."/>
            <person name="Natvig D.O."/>
            <person name="Lalanne C."/>
            <person name="Gautier V."/>
            <person name="Ament-Velasquez S.L."/>
            <person name="Kruys A."/>
            <person name="Hutchinson M.I."/>
            <person name="Powell A.J."/>
            <person name="Barry K."/>
            <person name="Miller A.N."/>
            <person name="Grigoriev I.V."/>
            <person name="Debuchy R."/>
            <person name="Gladieux P."/>
            <person name="Hiltunen Thoren M."/>
            <person name="Johannesson H."/>
        </authorList>
    </citation>
    <scope>NUCLEOTIDE SEQUENCE</scope>
    <source>
        <strain evidence="5">CBS 990.96</strain>
    </source>
</reference>